<dbReference type="GO" id="GO:0046872">
    <property type="term" value="F:metal ion binding"/>
    <property type="evidence" value="ECO:0007669"/>
    <property type="project" value="UniProtKB-KW"/>
</dbReference>
<accession>A0A7W7GVP5</accession>
<name>A0A7W7GVP5_9ACTN</name>
<comment type="caution">
    <text evidence="5">The sequence shown here is derived from an EMBL/GenBank/DDBJ whole genome shotgun (WGS) entry which is preliminary data.</text>
</comment>
<dbReference type="PROSITE" id="PS51184">
    <property type="entry name" value="JMJC"/>
    <property type="match status" value="1"/>
</dbReference>
<keyword evidence="6" id="KW-1185">Reference proteome</keyword>
<dbReference type="GO" id="GO:0051864">
    <property type="term" value="F:histone H3K36 demethylase activity"/>
    <property type="evidence" value="ECO:0007669"/>
    <property type="project" value="TreeGrafter"/>
</dbReference>
<dbReference type="Gene3D" id="2.60.120.650">
    <property type="entry name" value="Cupin"/>
    <property type="match status" value="1"/>
</dbReference>
<proteinExistence type="predicted"/>
<dbReference type="RefSeq" id="WP_185039726.1">
    <property type="nucleotide sequence ID" value="NZ_BAABFG010000005.1"/>
</dbReference>
<comment type="cofactor">
    <cofactor evidence="1">
        <name>Fe(2+)</name>
        <dbReference type="ChEBI" id="CHEBI:29033"/>
    </cofactor>
</comment>
<dbReference type="SUPFAM" id="SSF51197">
    <property type="entry name" value="Clavaminate synthase-like"/>
    <property type="match status" value="1"/>
</dbReference>
<dbReference type="AlphaFoldDB" id="A0A7W7GVP5"/>
<dbReference type="PANTHER" id="PTHR13096:SF8">
    <property type="entry name" value="RIBOSOMAL OXYGENASE 1"/>
    <property type="match status" value="1"/>
</dbReference>
<evidence type="ECO:0000313" key="6">
    <source>
        <dbReference type="Proteomes" id="UP000546162"/>
    </source>
</evidence>
<dbReference type="InterPro" id="IPR003347">
    <property type="entry name" value="JmjC_dom"/>
</dbReference>
<evidence type="ECO:0000256" key="1">
    <source>
        <dbReference type="ARBA" id="ARBA00001954"/>
    </source>
</evidence>
<evidence type="ECO:0000313" key="5">
    <source>
        <dbReference type="EMBL" id="MBB4739150.1"/>
    </source>
</evidence>
<evidence type="ECO:0000256" key="2">
    <source>
        <dbReference type="ARBA" id="ARBA00022723"/>
    </source>
</evidence>
<dbReference type="Pfam" id="PF08007">
    <property type="entry name" value="JmjC_2"/>
    <property type="match status" value="1"/>
</dbReference>
<dbReference type="CDD" id="cd02208">
    <property type="entry name" value="cupin_RmlC-like"/>
    <property type="match status" value="1"/>
</dbReference>
<dbReference type="EMBL" id="JACHNB010000001">
    <property type="protein sequence ID" value="MBB4739150.1"/>
    <property type="molecule type" value="Genomic_DNA"/>
</dbReference>
<gene>
    <name evidence="5" type="ORF">BJY16_002609</name>
</gene>
<reference evidence="5 6" key="1">
    <citation type="submission" date="2020-08" db="EMBL/GenBank/DDBJ databases">
        <title>Sequencing the genomes of 1000 actinobacteria strains.</title>
        <authorList>
            <person name="Klenk H.-P."/>
        </authorList>
    </citation>
    <scope>NUCLEOTIDE SEQUENCE [LARGE SCALE GENOMIC DNA]</scope>
    <source>
        <strain evidence="5 6">DSM 45809</strain>
    </source>
</reference>
<dbReference type="Proteomes" id="UP000546162">
    <property type="component" value="Unassembled WGS sequence"/>
</dbReference>
<evidence type="ECO:0000259" key="4">
    <source>
        <dbReference type="PROSITE" id="PS51184"/>
    </source>
</evidence>
<feature type="domain" description="JmjC" evidence="4">
    <location>
        <begin position="89"/>
        <end position="241"/>
    </location>
</feature>
<organism evidence="5 6">
    <name type="scientific">Actinoplanes octamycinicus</name>
    <dbReference type="NCBI Taxonomy" id="135948"/>
    <lineage>
        <taxon>Bacteria</taxon>
        <taxon>Bacillati</taxon>
        <taxon>Actinomycetota</taxon>
        <taxon>Actinomycetes</taxon>
        <taxon>Micromonosporales</taxon>
        <taxon>Micromonosporaceae</taxon>
        <taxon>Actinoplanes</taxon>
    </lineage>
</organism>
<keyword evidence="2" id="KW-0479">Metal-binding</keyword>
<dbReference type="InterPro" id="IPR039994">
    <property type="entry name" value="NO66-like"/>
</dbReference>
<protein>
    <recommendedName>
        <fullName evidence="4">JmjC domain-containing protein</fullName>
    </recommendedName>
</protein>
<dbReference type="GO" id="GO:0032453">
    <property type="term" value="F:histone H3K4 demethylase activity"/>
    <property type="evidence" value="ECO:0007669"/>
    <property type="project" value="TreeGrafter"/>
</dbReference>
<sequence>MTTTDFSTLVEDVPRFLDDSWTREPLLRRAASPNGFADVLTVAEVGRLLSSPTLRLPFVRLVKGGESVPESAYTTTRRFGHGTVTDAVDRDRVLTYFRSGATIVLDAVEAYAPGVARMCAEAAATLGCPADAVAFLTPPARKGLSPHIDDEDVFVLQISGTKRWLVHPQLRPVPLTPRTLLGQDLGAPLLDVVLGPGDALYVPRGTPHEAASVGGHSLHVSLAARRPTLDTLVQDVVREALAAVPGDADVDAGVHPESVAVPLGRRLEAVRARLGQLGVAAVRAPGGASAAPSASIESILSGMDGLADENSRIRVPGTLRVEPAGDQVAADFGGFRAMFPAPLAAGLIRLAGGESVTLRELAAGGDVASVRAAASQLVLRGAFVLAA</sequence>
<evidence type="ECO:0000256" key="3">
    <source>
        <dbReference type="ARBA" id="ARBA00023004"/>
    </source>
</evidence>
<keyword evidence="3" id="KW-0408">Iron</keyword>
<dbReference type="PANTHER" id="PTHR13096">
    <property type="entry name" value="MINA53 MYC INDUCED NUCLEAR ANTIGEN"/>
    <property type="match status" value="1"/>
</dbReference>